<dbReference type="Proteomes" id="UP000618818">
    <property type="component" value="Unassembled WGS sequence"/>
</dbReference>
<keyword evidence="2" id="KW-1185">Reference proteome</keyword>
<comment type="caution">
    <text evidence="1">The sequence shown here is derived from an EMBL/GenBank/DDBJ whole genome shotgun (WGS) entry which is preliminary data.</text>
</comment>
<sequence>MTAGPSRSGAADPADVWRGRVQDHLDAAGRPALGGMADWEVFPFERDGLAPRPLGERVVPEPSRARSADACGTCKALARDDLVLHTGTRLAVIRPGGTSLMFVANVVAREHERLEDLDEAADEELGRLVARTYRALRALPGVGNVHVNKWENGGGHLSVTLLARPLGVLELRGSNLPVWADMLPNIPQDEYDERAETVRATLS</sequence>
<evidence type="ECO:0000313" key="1">
    <source>
        <dbReference type="EMBL" id="MBD3925852.1"/>
    </source>
</evidence>
<dbReference type="EMBL" id="JACXYZ010000002">
    <property type="protein sequence ID" value="MBD3925852.1"/>
    <property type="molecule type" value="Genomic_DNA"/>
</dbReference>
<gene>
    <name evidence="1" type="ORF">IEZ26_14560</name>
</gene>
<organism evidence="1 2">
    <name type="scientific">Nocardioides cavernae</name>
    <dbReference type="NCBI Taxonomy" id="1921566"/>
    <lineage>
        <taxon>Bacteria</taxon>
        <taxon>Bacillati</taxon>
        <taxon>Actinomycetota</taxon>
        <taxon>Actinomycetes</taxon>
        <taxon>Propionibacteriales</taxon>
        <taxon>Nocardioidaceae</taxon>
        <taxon>Nocardioides</taxon>
    </lineage>
</organism>
<dbReference type="SUPFAM" id="SSF54197">
    <property type="entry name" value="HIT-like"/>
    <property type="match status" value="1"/>
</dbReference>
<dbReference type="InterPro" id="IPR036265">
    <property type="entry name" value="HIT-like_sf"/>
</dbReference>
<dbReference type="RefSeq" id="WP_191195714.1">
    <property type="nucleotide sequence ID" value="NZ_JACXYZ010000002.1"/>
</dbReference>
<reference evidence="1 2" key="1">
    <citation type="submission" date="2020-09" db="EMBL/GenBank/DDBJ databases">
        <title>novel species in genus Nocardioides.</title>
        <authorList>
            <person name="Zhang G."/>
        </authorList>
    </citation>
    <scope>NUCLEOTIDE SEQUENCE [LARGE SCALE GENOMIC DNA]</scope>
    <source>
        <strain evidence="1 2">KCTC 39551</strain>
    </source>
</reference>
<protein>
    <recommendedName>
        <fullName evidence="3">HIT domain-containing protein</fullName>
    </recommendedName>
</protein>
<proteinExistence type="predicted"/>
<name>A0ABR8NE30_9ACTN</name>
<evidence type="ECO:0008006" key="3">
    <source>
        <dbReference type="Google" id="ProtNLM"/>
    </source>
</evidence>
<accession>A0ABR8NE30</accession>
<evidence type="ECO:0000313" key="2">
    <source>
        <dbReference type="Proteomes" id="UP000618818"/>
    </source>
</evidence>